<organism evidence="1 2">
    <name type="scientific">Prosthecobacter algae</name>
    <dbReference type="NCBI Taxonomy" id="1144682"/>
    <lineage>
        <taxon>Bacteria</taxon>
        <taxon>Pseudomonadati</taxon>
        <taxon>Verrucomicrobiota</taxon>
        <taxon>Verrucomicrobiia</taxon>
        <taxon>Verrucomicrobiales</taxon>
        <taxon>Verrucomicrobiaceae</taxon>
        <taxon>Prosthecobacter</taxon>
    </lineage>
</organism>
<dbReference type="Proteomes" id="UP001499852">
    <property type="component" value="Unassembled WGS sequence"/>
</dbReference>
<evidence type="ECO:0000313" key="1">
    <source>
        <dbReference type="EMBL" id="GAA5140429.1"/>
    </source>
</evidence>
<reference evidence="2" key="1">
    <citation type="journal article" date="2019" name="Int. J. Syst. Evol. Microbiol.">
        <title>The Global Catalogue of Microorganisms (GCM) 10K type strain sequencing project: providing services to taxonomists for standard genome sequencing and annotation.</title>
        <authorList>
            <consortium name="The Broad Institute Genomics Platform"/>
            <consortium name="The Broad Institute Genome Sequencing Center for Infectious Disease"/>
            <person name="Wu L."/>
            <person name="Ma J."/>
        </authorList>
    </citation>
    <scope>NUCLEOTIDE SEQUENCE [LARGE SCALE GENOMIC DNA]</scope>
    <source>
        <strain evidence="2">JCM 18053</strain>
    </source>
</reference>
<proteinExistence type="predicted"/>
<sequence length="51" mass="5549">MLESDDDLDVRFRAPKGQPIVAQGNSLVIGTPLMPESCKGDLTPEKVTICY</sequence>
<keyword evidence="2" id="KW-1185">Reference proteome</keyword>
<gene>
    <name evidence="1" type="ORF">GCM10023213_23030</name>
</gene>
<accession>A0ABP9P8V2</accession>
<evidence type="ECO:0000313" key="2">
    <source>
        <dbReference type="Proteomes" id="UP001499852"/>
    </source>
</evidence>
<dbReference type="EMBL" id="BAABIA010000004">
    <property type="protein sequence ID" value="GAA5140429.1"/>
    <property type="molecule type" value="Genomic_DNA"/>
</dbReference>
<protein>
    <submittedName>
        <fullName evidence="1">Uncharacterized protein</fullName>
    </submittedName>
</protein>
<comment type="caution">
    <text evidence="1">The sequence shown here is derived from an EMBL/GenBank/DDBJ whole genome shotgun (WGS) entry which is preliminary data.</text>
</comment>
<name>A0ABP9P8V2_9BACT</name>